<evidence type="ECO:0000313" key="18">
    <source>
        <dbReference type="EMBL" id="KAG6626388.1"/>
    </source>
</evidence>
<dbReference type="Proteomes" id="UP000811609">
    <property type="component" value="Chromosome 15"/>
</dbReference>
<dbReference type="CDD" id="cd16461">
    <property type="entry name" value="RING-H2_EL5-like"/>
    <property type="match status" value="1"/>
</dbReference>
<dbReference type="GO" id="GO:0061630">
    <property type="term" value="F:ubiquitin protein ligase activity"/>
    <property type="evidence" value="ECO:0007669"/>
    <property type="project" value="UniProtKB-EC"/>
</dbReference>
<evidence type="ECO:0000256" key="16">
    <source>
        <dbReference type="SAM" id="Phobius"/>
    </source>
</evidence>
<comment type="catalytic activity">
    <reaction evidence="1">
        <text>S-ubiquitinyl-[E2 ubiquitin-conjugating enzyme]-L-cysteine + [acceptor protein]-L-lysine = [E2 ubiquitin-conjugating enzyme]-L-cysteine + N(6)-ubiquitinyl-[acceptor protein]-L-lysine.</text>
        <dbReference type="EC" id="2.3.2.27"/>
    </reaction>
</comment>
<evidence type="ECO:0000256" key="5">
    <source>
        <dbReference type="ARBA" id="ARBA00022679"/>
    </source>
</evidence>
<evidence type="ECO:0000256" key="13">
    <source>
        <dbReference type="ARBA" id="ARBA00024209"/>
    </source>
</evidence>
<evidence type="ECO:0000256" key="8">
    <source>
        <dbReference type="ARBA" id="ARBA00022771"/>
    </source>
</evidence>
<keyword evidence="19" id="KW-1185">Reference proteome</keyword>
<dbReference type="FunFam" id="3.30.40.10:FF:000187">
    <property type="entry name" value="E3 ubiquitin-protein ligase ATL6"/>
    <property type="match status" value="1"/>
</dbReference>
<keyword evidence="7" id="KW-0479">Metal-binding</keyword>
<evidence type="ECO:0000256" key="7">
    <source>
        <dbReference type="ARBA" id="ARBA00022723"/>
    </source>
</evidence>
<feature type="compositionally biased region" description="Basic and acidic residues" evidence="15">
    <location>
        <begin position="376"/>
        <end position="386"/>
    </location>
</feature>
<dbReference type="PANTHER" id="PTHR14155">
    <property type="entry name" value="RING FINGER DOMAIN-CONTAINING"/>
    <property type="match status" value="1"/>
</dbReference>
<dbReference type="PANTHER" id="PTHR14155:SF583">
    <property type="entry name" value="RING-TYPE DOMAIN-CONTAINING PROTEIN"/>
    <property type="match status" value="1"/>
</dbReference>
<evidence type="ECO:0000256" key="6">
    <source>
        <dbReference type="ARBA" id="ARBA00022692"/>
    </source>
</evidence>
<evidence type="ECO:0000256" key="2">
    <source>
        <dbReference type="ARBA" id="ARBA00004167"/>
    </source>
</evidence>
<dbReference type="GO" id="GO:0016020">
    <property type="term" value="C:membrane"/>
    <property type="evidence" value="ECO:0007669"/>
    <property type="project" value="UniProtKB-SubCell"/>
</dbReference>
<keyword evidence="10" id="KW-0862">Zinc</keyword>
<evidence type="ECO:0000256" key="12">
    <source>
        <dbReference type="ARBA" id="ARBA00023136"/>
    </source>
</evidence>
<evidence type="ECO:0000256" key="14">
    <source>
        <dbReference type="PROSITE-ProRule" id="PRU00175"/>
    </source>
</evidence>
<organism evidence="18 19">
    <name type="scientific">Carya illinoinensis</name>
    <name type="common">Pecan</name>
    <dbReference type="NCBI Taxonomy" id="32201"/>
    <lineage>
        <taxon>Eukaryota</taxon>
        <taxon>Viridiplantae</taxon>
        <taxon>Streptophyta</taxon>
        <taxon>Embryophyta</taxon>
        <taxon>Tracheophyta</taxon>
        <taxon>Spermatophyta</taxon>
        <taxon>Magnoliopsida</taxon>
        <taxon>eudicotyledons</taxon>
        <taxon>Gunneridae</taxon>
        <taxon>Pentapetalae</taxon>
        <taxon>rosids</taxon>
        <taxon>fabids</taxon>
        <taxon>Fagales</taxon>
        <taxon>Juglandaceae</taxon>
        <taxon>Carya</taxon>
    </lineage>
</organism>
<evidence type="ECO:0000256" key="10">
    <source>
        <dbReference type="ARBA" id="ARBA00022833"/>
    </source>
</evidence>
<keyword evidence="11 16" id="KW-1133">Transmembrane helix</keyword>
<dbReference type="SMART" id="SM00184">
    <property type="entry name" value="RING"/>
    <property type="match status" value="1"/>
</dbReference>
<feature type="region of interest" description="Disordered" evidence="15">
    <location>
        <begin position="310"/>
        <end position="332"/>
    </location>
</feature>
<gene>
    <name evidence="18" type="ORF">CIPAW_15G044600</name>
</gene>
<comment type="similarity">
    <text evidence="13">Belongs to the RING-type zinc finger family. ATL subfamily.</text>
</comment>
<keyword evidence="8 14" id="KW-0863">Zinc-finger</keyword>
<reference evidence="18" key="1">
    <citation type="submission" date="2020-12" db="EMBL/GenBank/DDBJ databases">
        <title>WGS assembly of Carya illinoinensis cv. Pawnee.</title>
        <authorList>
            <person name="Platts A."/>
            <person name="Shu S."/>
            <person name="Wright S."/>
            <person name="Barry K."/>
            <person name="Edger P."/>
            <person name="Pires J.C."/>
            <person name="Schmutz J."/>
        </authorList>
    </citation>
    <scope>NUCLEOTIDE SEQUENCE</scope>
    <source>
        <tissue evidence="18">Leaf</tissue>
    </source>
</reference>
<evidence type="ECO:0000256" key="11">
    <source>
        <dbReference type="ARBA" id="ARBA00022989"/>
    </source>
</evidence>
<keyword evidence="6 16" id="KW-0812">Transmembrane</keyword>
<comment type="caution">
    <text evidence="18">The sequence shown here is derived from an EMBL/GenBank/DDBJ whole genome shotgun (WGS) entry which is preliminary data.</text>
</comment>
<feature type="domain" description="RING-type" evidence="17">
    <location>
        <begin position="144"/>
        <end position="186"/>
    </location>
</feature>
<dbReference type="EC" id="2.3.2.27" evidence="4"/>
<dbReference type="PROSITE" id="PS50089">
    <property type="entry name" value="ZF_RING_2"/>
    <property type="match status" value="1"/>
</dbReference>
<evidence type="ECO:0000256" key="9">
    <source>
        <dbReference type="ARBA" id="ARBA00022786"/>
    </source>
</evidence>
<proteinExistence type="inferred from homology"/>
<dbReference type="GO" id="GO:0008270">
    <property type="term" value="F:zinc ion binding"/>
    <property type="evidence" value="ECO:0007669"/>
    <property type="project" value="UniProtKB-KW"/>
</dbReference>
<evidence type="ECO:0000256" key="1">
    <source>
        <dbReference type="ARBA" id="ARBA00000900"/>
    </source>
</evidence>
<dbReference type="EMBL" id="CM031823">
    <property type="protein sequence ID" value="KAG6626388.1"/>
    <property type="molecule type" value="Genomic_DNA"/>
</dbReference>
<evidence type="ECO:0000259" key="17">
    <source>
        <dbReference type="PROSITE" id="PS50089"/>
    </source>
</evidence>
<dbReference type="Pfam" id="PF13639">
    <property type="entry name" value="zf-RING_2"/>
    <property type="match status" value="1"/>
</dbReference>
<feature type="transmembrane region" description="Helical" evidence="16">
    <location>
        <begin position="64"/>
        <end position="84"/>
    </location>
</feature>
<evidence type="ECO:0000313" key="19">
    <source>
        <dbReference type="Proteomes" id="UP000811609"/>
    </source>
</evidence>
<comment type="pathway">
    <text evidence="3">Protein modification; protein ubiquitination.</text>
</comment>
<accession>A0A8T1NA39</accession>
<keyword evidence="9" id="KW-0833">Ubl conjugation pathway</keyword>
<dbReference type="InterPro" id="IPR053238">
    <property type="entry name" value="RING-H2_zinc_finger"/>
</dbReference>
<keyword evidence="12 16" id="KW-0472">Membrane</keyword>
<sequence length="386" mass="42890">MTALKQQNHSGRISGLLRFIHGVAWIVELLVLIQLSPLASAQYLPPPQGGPQDPLAGLKFDKRMALIMVILVAVFFVLGFLSVYMRQCRDYRIRGLLDHSIPVGGNDRRSRMARGLDSSTIDSFPTFVYSTVKGLKIGKGSLECAVCLNEFEDDETLRLLPKCSHVFHTDCIDAWLASHSTCPVCRANLILKPGEIPSVMHIPDLDNDPVEPDRLPDPDETQSRVADNHVIEIDAPNVNLVNHAQGTNQNRPPRSRSSGFRITGIFPRSHSTGHSLVQPGENCERFTLRLPEDVRSRLINSTLNRTSSSTAFPRVMSSRRGYRSASVGTGGGRNYMFQERVNRSGRWRFPLTRSFLSRAGSARSQKAAMDDVGESSSDRLRPDSQV</sequence>
<feature type="region of interest" description="Disordered" evidence="15">
    <location>
        <begin position="359"/>
        <end position="386"/>
    </location>
</feature>
<evidence type="ECO:0000256" key="3">
    <source>
        <dbReference type="ARBA" id="ARBA00004906"/>
    </source>
</evidence>
<evidence type="ECO:0000256" key="15">
    <source>
        <dbReference type="SAM" id="MobiDB-lite"/>
    </source>
</evidence>
<evidence type="ECO:0000256" key="4">
    <source>
        <dbReference type="ARBA" id="ARBA00012483"/>
    </source>
</evidence>
<feature type="transmembrane region" description="Helical" evidence="16">
    <location>
        <begin position="20"/>
        <end position="44"/>
    </location>
</feature>
<dbReference type="InterPro" id="IPR001841">
    <property type="entry name" value="Znf_RING"/>
</dbReference>
<dbReference type="AlphaFoldDB" id="A0A8T1NA39"/>
<comment type="subcellular location">
    <subcellularLocation>
        <location evidence="2">Membrane</location>
        <topology evidence="2">Single-pass membrane protein</topology>
    </subcellularLocation>
</comment>
<keyword evidence="5" id="KW-0808">Transferase</keyword>
<name>A0A8T1NA39_CARIL</name>
<protein>
    <recommendedName>
        <fullName evidence="4">RING-type E3 ubiquitin transferase</fullName>
        <ecNumber evidence="4">2.3.2.27</ecNumber>
    </recommendedName>
</protein>